<comment type="cofactor">
    <cofactor evidence="7">
        <name>Mg(2+)</name>
        <dbReference type="ChEBI" id="CHEBI:18420"/>
    </cofactor>
    <text evidence="7">Binds 1 Mg(2+) ion per subunit.</text>
</comment>
<dbReference type="EMBL" id="BLAF01000021">
    <property type="protein sequence ID" value="GES21093.1"/>
    <property type="molecule type" value="Genomic_DNA"/>
</dbReference>
<keyword evidence="2 7" id="KW-0808">Transferase</keyword>
<evidence type="ECO:0000313" key="9">
    <source>
        <dbReference type="Proteomes" id="UP000377595"/>
    </source>
</evidence>
<dbReference type="Pfam" id="PF01202">
    <property type="entry name" value="SKI"/>
    <property type="match status" value="1"/>
</dbReference>
<dbReference type="PANTHER" id="PTHR21087:SF16">
    <property type="entry name" value="SHIKIMATE KINASE 1, CHLOROPLASTIC"/>
    <property type="match status" value="1"/>
</dbReference>
<comment type="caution">
    <text evidence="8">The sequence shown here is derived from an EMBL/GenBank/DDBJ whole genome shotgun (WGS) entry which is preliminary data.</text>
</comment>
<gene>
    <name evidence="7" type="primary">aroK</name>
    <name evidence="8" type="ORF">Aple_039890</name>
</gene>
<dbReference type="PRINTS" id="PR01100">
    <property type="entry name" value="SHIKIMTKNASE"/>
</dbReference>
<evidence type="ECO:0000256" key="7">
    <source>
        <dbReference type="HAMAP-Rule" id="MF_00109"/>
    </source>
</evidence>
<evidence type="ECO:0000313" key="8">
    <source>
        <dbReference type="EMBL" id="GES21093.1"/>
    </source>
</evidence>
<evidence type="ECO:0000256" key="4">
    <source>
        <dbReference type="ARBA" id="ARBA00022777"/>
    </source>
</evidence>
<comment type="similarity">
    <text evidence="7">Belongs to the shikimate kinase family.</text>
</comment>
<feature type="binding site" evidence="7">
    <location>
        <begin position="13"/>
        <end position="18"/>
    </location>
    <ligand>
        <name>ATP</name>
        <dbReference type="ChEBI" id="CHEBI:30616"/>
    </ligand>
</feature>
<keyword evidence="7" id="KW-0479">Metal-binding</keyword>
<dbReference type="GO" id="GO:0008652">
    <property type="term" value="P:amino acid biosynthetic process"/>
    <property type="evidence" value="ECO:0007669"/>
    <property type="project" value="UniProtKB-KW"/>
</dbReference>
<dbReference type="InterPro" id="IPR000623">
    <property type="entry name" value="Shikimate_kinase/TSH1"/>
</dbReference>
<dbReference type="GO" id="GO:0009073">
    <property type="term" value="P:aromatic amino acid family biosynthetic process"/>
    <property type="evidence" value="ECO:0007669"/>
    <property type="project" value="UniProtKB-KW"/>
</dbReference>
<keyword evidence="7" id="KW-0460">Magnesium</keyword>
<dbReference type="HAMAP" id="MF_00109">
    <property type="entry name" value="Shikimate_kinase"/>
    <property type="match status" value="1"/>
</dbReference>
<evidence type="ECO:0000256" key="1">
    <source>
        <dbReference type="ARBA" id="ARBA00022605"/>
    </source>
</evidence>
<keyword evidence="9" id="KW-1185">Reference proteome</keyword>
<dbReference type="SUPFAM" id="SSF52540">
    <property type="entry name" value="P-loop containing nucleoside triphosphate hydrolases"/>
    <property type="match status" value="1"/>
</dbReference>
<evidence type="ECO:0000256" key="5">
    <source>
        <dbReference type="ARBA" id="ARBA00022840"/>
    </source>
</evidence>
<dbReference type="InterPro" id="IPR027417">
    <property type="entry name" value="P-loop_NTPase"/>
</dbReference>
<feature type="binding site" evidence="7">
    <location>
        <position position="153"/>
    </location>
    <ligand>
        <name>ATP</name>
        <dbReference type="ChEBI" id="CHEBI:30616"/>
    </ligand>
</feature>
<comment type="pathway">
    <text evidence="7">Metabolic intermediate biosynthesis; chorismate biosynthesis; chorismate from D-erythrose 4-phosphate and phosphoenolpyruvate: step 5/7.</text>
</comment>
<dbReference type="GO" id="GO:0005829">
    <property type="term" value="C:cytosol"/>
    <property type="evidence" value="ECO:0007669"/>
    <property type="project" value="TreeGrafter"/>
</dbReference>
<comment type="function">
    <text evidence="7">Catalyzes the specific phosphorylation of the 3-hydroxyl group of shikimic acid using ATP as a cosubstrate.</text>
</comment>
<comment type="catalytic activity">
    <reaction evidence="7">
        <text>shikimate + ATP = 3-phosphoshikimate + ADP + H(+)</text>
        <dbReference type="Rhea" id="RHEA:13121"/>
        <dbReference type="ChEBI" id="CHEBI:15378"/>
        <dbReference type="ChEBI" id="CHEBI:30616"/>
        <dbReference type="ChEBI" id="CHEBI:36208"/>
        <dbReference type="ChEBI" id="CHEBI:145989"/>
        <dbReference type="ChEBI" id="CHEBI:456216"/>
        <dbReference type="EC" id="2.7.1.71"/>
    </reaction>
</comment>
<accession>A0A5M3XPK6</accession>
<dbReference type="RefSeq" id="WP_155346110.1">
    <property type="nucleotide sequence ID" value="NZ_BAAAHM010000003.1"/>
</dbReference>
<reference evidence="8 9" key="1">
    <citation type="submission" date="2019-10" db="EMBL/GenBank/DDBJ databases">
        <title>Whole genome shotgun sequence of Acrocarpospora pleiomorpha NBRC 16267.</title>
        <authorList>
            <person name="Ichikawa N."/>
            <person name="Kimura A."/>
            <person name="Kitahashi Y."/>
            <person name="Komaki H."/>
            <person name="Oguchi A."/>
        </authorList>
    </citation>
    <scope>NUCLEOTIDE SEQUENCE [LARGE SCALE GENOMIC DNA]</scope>
    <source>
        <strain evidence="8 9">NBRC 16267</strain>
    </source>
</reference>
<proteinExistence type="inferred from homology"/>
<evidence type="ECO:0000256" key="2">
    <source>
        <dbReference type="ARBA" id="ARBA00022679"/>
    </source>
</evidence>
<dbReference type="GO" id="GO:0009423">
    <property type="term" value="P:chorismate biosynthetic process"/>
    <property type="evidence" value="ECO:0007669"/>
    <property type="project" value="UniProtKB-UniRule"/>
</dbReference>
<evidence type="ECO:0000256" key="3">
    <source>
        <dbReference type="ARBA" id="ARBA00022741"/>
    </source>
</evidence>
<keyword evidence="6 7" id="KW-0057">Aromatic amino acid biosynthesis</keyword>
<dbReference type="Proteomes" id="UP000377595">
    <property type="component" value="Unassembled WGS sequence"/>
</dbReference>
<dbReference type="InterPro" id="IPR031322">
    <property type="entry name" value="Shikimate/glucono_kinase"/>
</dbReference>
<protein>
    <recommendedName>
        <fullName evidence="7">Shikimate kinase</fullName>
        <shortName evidence="7">SK</shortName>
        <ecNumber evidence="7">2.7.1.71</ecNumber>
    </recommendedName>
</protein>
<dbReference type="UniPathway" id="UPA00053">
    <property type="reaction ID" value="UER00088"/>
</dbReference>
<dbReference type="GO" id="GO:0005524">
    <property type="term" value="F:ATP binding"/>
    <property type="evidence" value="ECO:0007669"/>
    <property type="project" value="UniProtKB-UniRule"/>
</dbReference>
<feature type="binding site" evidence="7">
    <location>
        <position position="35"/>
    </location>
    <ligand>
        <name>substrate</name>
    </ligand>
</feature>
<dbReference type="OrthoDB" id="9800332at2"/>
<dbReference type="PANTHER" id="PTHR21087">
    <property type="entry name" value="SHIKIMATE KINASE"/>
    <property type="match status" value="1"/>
</dbReference>
<sequence length="176" mass="19030">MREIPIVVVGLMGAGKSTVGRLVAEALGRVVRDSDADLEDRYGMTAAGMAAAVGAEVLHEREAEVLREALERRPAEVIGAAASTVEDVGARRALGSAFVVFLDGAPALLAERMKSSAHRPHFLPDLERMLTEQRERRLPFFQEVADLTADATRPPEEIAEEVLAAFRISQKRGPTS</sequence>
<evidence type="ECO:0000256" key="6">
    <source>
        <dbReference type="ARBA" id="ARBA00023141"/>
    </source>
</evidence>
<comment type="subcellular location">
    <subcellularLocation>
        <location evidence="7">Cytoplasm</location>
    </subcellularLocation>
</comment>
<keyword evidence="4 7" id="KW-0418">Kinase</keyword>
<dbReference type="AlphaFoldDB" id="A0A5M3XPK6"/>
<comment type="caution">
    <text evidence="7">Lacks conserved residue(s) required for the propagation of feature annotation.</text>
</comment>
<keyword evidence="7" id="KW-0963">Cytoplasm</keyword>
<feature type="binding site" evidence="7">
    <location>
        <position position="17"/>
    </location>
    <ligand>
        <name>Mg(2+)</name>
        <dbReference type="ChEBI" id="CHEBI:18420"/>
    </ligand>
</feature>
<keyword evidence="3 7" id="KW-0547">Nucleotide-binding</keyword>
<keyword evidence="5 7" id="KW-0067">ATP-binding</keyword>
<feature type="binding site" evidence="7">
    <location>
        <position position="119"/>
    </location>
    <ligand>
        <name>ATP</name>
        <dbReference type="ChEBI" id="CHEBI:30616"/>
    </ligand>
</feature>
<dbReference type="GO" id="GO:0000287">
    <property type="term" value="F:magnesium ion binding"/>
    <property type="evidence" value="ECO:0007669"/>
    <property type="project" value="UniProtKB-UniRule"/>
</dbReference>
<comment type="subunit">
    <text evidence="7">Monomer.</text>
</comment>
<dbReference type="EC" id="2.7.1.71" evidence="7"/>
<organism evidence="8 9">
    <name type="scientific">Acrocarpospora pleiomorpha</name>
    <dbReference type="NCBI Taxonomy" id="90975"/>
    <lineage>
        <taxon>Bacteria</taxon>
        <taxon>Bacillati</taxon>
        <taxon>Actinomycetota</taxon>
        <taxon>Actinomycetes</taxon>
        <taxon>Streptosporangiales</taxon>
        <taxon>Streptosporangiaceae</taxon>
        <taxon>Acrocarpospora</taxon>
    </lineage>
</organism>
<keyword evidence="1 7" id="KW-0028">Amino-acid biosynthesis</keyword>
<dbReference type="Gene3D" id="3.40.50.300">
    <property type="entry name" value="P-loop containing nucleotide triphosphate hydrolases"/>
    <property type="match status" value="1"/>
</dbReference>
<name>A0A5M3XPK6_9ACTN</name>
<dbReference type="GO" id="GO:0004765">
    <property type="term" value="F:shikimate kinase activity"/>
    <property type="evidence" value="ECO:0007669"/>
    <property type="project" value="UniProtKB-UniRule"/>
</dbReference>
<feature type="binding site" evidence="7">
    <location>
        <position position="137"/>
    </location>
    <ligand>
        <name>substrate</name>
    </ligand>
</feature>